<gene>
    <name evidence="1" type="ORF">ACFPP6_35170</name>
</gene>
<keyword evidence="2" id="KW-1185">Reference proteome</keyword>
<organism evidence="1 2">
    <name type="scientific">Streptomyces aureoversilis</name>
    <dbReference type="NCBI Taxonomy" id="67277"/>
    <lineage>
        <taxon>Bacteria</taxon>
        <taxon>Bacillati</taxon>
        <taxon>Actinomycetota</taxon>
        <taxon>Actinomycetes</taxon>
        <taxon>Kitasatosporales</taxon>
        <taxon>Streptomycetaceae</taxon>
        <taxon>Streptomyces</taxon>
    </lineage>
</organism>
<evidence type="ECO:0000313" key="1">
    <source>
        <dbReference type="EMBL" id="MFC5149905.1"/>
    </source>
</evidence>
<dbReference type="EMBL" id="JBHSKJ010000035">
    <property type="protein sequence ID" value="MFC5149905.1"/>
    <property type="molecule type" value="Genomic_DNA"/>
</dbReference>
<evidence type="ECO:0008006" key="3">
    <source>
        <dbReference type="Google" id="ProtNLM"/>
    </source>
</evidence>
<evidence type="ECO:0000313" key="2">
    <source>
        <dbReference type="Proteomes" id="UP001596222"/>
    </source>
</evidence>
<comment type="caution">
    <text evidence="1">The sequence shown here is derived from an EMBL/GenBank/DDBJ whole genome shotgun (WGS) entry which is preliminary data.</text>
</comment>
<sequence>MAGRWKHFGHYGAQGMPGWEALQKQLQEIVKAGGIKSPIDTPRGLKARLGYLDSPRGREALAAAGIKARPAVIKAWQAGTRQPRPVNLDRIERAYLDHRAANLVRSGALARHLNNGGRGTRVEIYPVDQSRVQEGRKRDIEPRIGPRSITVRYVWDDMVNAWATGDEQTLDAIWDDIICDLDSEYDAYSYVSAVGFS</sequence>
<accession>A0ABW0A803</accession>
<protein>
    <recommendedName>
        <fullName evidence="3">Transcriptional regulator</fullName>
    </recommendedName>
</protein>
<dbReference type="Proteomes" id="UP001596222">
    <property type="component" value="Unassembled WGS sequence"/>
</dbReference>
<dbReference type="RefSeq" id="WP_382050898.1">
    <property type="nucleotide sequence ID" value="NZ_JBHSKJ010000035.1"/>
</dbReference>
<reference evidence="2" key="1">
    <citation type="journal article" date="2019" name="Int. J. Syst. Evol. Microbiol.">
        <title>The Global Catalogue of Microorganisms (GCM) 10K type strain sequencing project: providing services to taxonomists for standard genome sequencing and annotation.</title>
        <authorList>
            <consortium name="The Broad Institute Genomics Platform"/>
            <consortium name="The Broad Institute Genome Sequencing Center for Infectious Disease"/>
            <person name="Wu L."/>
            <person name="Ma J."/>
        </authorList>
    </citation>
    <scope>NUCLEOTIDE SEQUENCE [LARGE SCALE GENOMIC DNA]</scope>
    <source>
        <strain evidence="2">CGMCC 4.1641</strain>
    </source>
</reference>
<proteinExistence type="predicted"/>
<name>A0ABW0A803_9ACTN</name>